<reference evidence="10" key="1">
    <citation type="submission" date="2023-03" db="EMBL/GenBank/DDBJ databases">
        <title>Massive genome expansion in bonnet fungi (Mycena s.s.) driven by repeated elements and novel gene families across ecological guilds.</title>
        <authorList>
            <consortium name="Lawrence Berkeley National Laboratory"/>
            <person name="Harder C.B."/>
            <person name="Miyauchi S."/>
            <person name="Viragh M."/>
            <person name="Kuo A."/>
            <person name="Thoen E."/>
            <person name="Andreopoulos B."/>
            <person name="Lu D."/>
            <person name="Skrede I."/>
            <person name="Drula E."/>
            <person name="Henrissat B."/>
            <person name="Morin E."/>
            <person name="Kohler A."/>
            <person name="Barry K."/>
            <person name="LaButti K."/>
            <person name="Morin E."/>
            <person name="Salamov A."/>
            <person name="Lipzen A."/>
            <person name="Mereny Z."/>
            <person name="Hegedus B."/>
            <person name="Baldrian P."/>
            <person name="Stursova M."/>
            <person name="Weitz H."/>
            <person name="Taylor A."/>
            <person name="Grigoriev I.V."/>
            <person name="Nagy L.G."/>
            <person name="Martin F."/>
            <person name="Kauserud H."/>
        </authorList>
    </citation>
    <scope>NUCLEOTIDE SEQUENCE</scope>
    <source>
        <strain evidence="10">9144</strain>
    </source>
</reference>
<dbReference type="InterPro" id="IPR007657">
    <property type="entry name" value="Glycosyltransferase_61"/>
</dbReference>
<feature type="region of interest" description="Disordered" evidence="8">
    <location>
        <begin position="50"/>
        <end position="85"/>
    </location>
</feature>
<dbReference type="GO" id="GO:0035269">
    <property type="term" value="P:protein O-linked glycosylation via mannose"/>
    <property type="evidence" value="ECO:0007669"/>
    <property type="project" value="TreeGrafter"/>
</dbReference>
<evidence type="ECO:0000256" key="4">
    <source>
        <dbReference type="ARBA" id="ARBA00022692"/>
    </source>
</evidence>
<evidence type="ECO:0000256" key="3">
    <source>
        <dbReference type="ARBA" id="ARBA00022679"/>
    </source>
</evidence>
<evidence type="ECO:0000256" key="7">
    <source>
        <dbReference type="ARBA" id="ARBA00023180"/>
    </source>
</evidence>
<keyword evidence="2" id="KW-0328">Glycosyltransferase</keyword>
<dbReference type="PANTHER" id="PTHR20961">
    <property type="entry name" value="GLYCOSYLTRANSFERASE"/>
    <property type="match status" value="1"/>
</dbReference>
<comment type="subcellular location">
    <subcellularLocation>
        <location evidence="1">Membrane</location>
        <topology evidence="1">Single-pass membrane protein</topology>
    </subcellularLocation>
</comment>
<evidence type="ECO:0000256" key="6">
    <source>
        <dbReference type="ARBA" id="ARBA00023136"/>
    </source>
</evidence>
<dbReference type="GO" id="GO:0016020">
    <property type="term" value="C:membrane"/>
    <property type="evidence" value="ECO:0007669"/>
    <property type="project" value="UniProtKB-SubCell"/>
</dbReference>
<keyword evidence="3" id="KW-0808">Transferase</keyword>
<protein>
    <recommendedName>
        <fullName evidence="9">Glycosyltransferase 61 catalytic domain-containing protein</fullName>
    </recommendedName>
</protein>
<evidence type="ECO:0000313" key="11">
    <source>
        <dbReference type="Proteomes" id="UP001219525"/>
    </source>
</evidence>
<proteinExistence type="predicted"/>
<dbReference type="GO" id="GO:0097363">
    <property type="term" value="F:protein O-acetylglucosaminyltransferase activity"/>
    <property type="evidence" value="ECO:0007669"/>
    <property type="project" value="TreeGrafter"/>
</dbReference>
<name>A0AAD6URV2_9AGAR</name>
<keyword evidence="6" id="KW-0472">Membrane</keyword>
<keyword evidence="5" id="KW-1133">Transmembrane helix</keyword>
<evidence type="ECO:0000256" key="1">
    <source>
        <dbReference type="ARBA" id="ARBA00004167"/>
    </source>
</evidence>
<dbReference type="EMBL" id="JARJCW010000144">
    <property type="protein sequence ID" value="KAJ7190704.1"/>
    <property type="molecule type" value="Genomic_DNA"/>
</dbReference>
<organism evidence="10 11">
    <name type="scientific">Mycena pura</name>
    <dbReference type="NCBI Taxonomy" id="153505"/>
    <lineage>
        <taxon>Eukaryota</taxon>
        <taxon>Fungi</taxon>
        <taxon>Dikarya</taxon>
        <taxon>Basidiomycota</taxon>
        <taxon>Agaricomycotina</taxon>
        <taxon>Agaricomycetes</taxon>
        <taxon>Agaricomycetidae</taxon>
        <taxon>Agaricales</taxon>
        <taxon>Marasmiineae</taxon>
        <taxon>Mycenaceae</taxon>
        <taxon>Mycena</taxon>
    </lineage>
</organism>
<sequence>MIKRYLICCSARRALMLGLVAAALTTLALVAYLRSESGLPVRLRLSEPDIPHPIPHSPSLPDPDSLSQPFAQESDSPQPQPWSQEDDAGLRVLQHTKVPGGAHIHGFTVLDKLYLRNGTFYVVTPDRASLPPRNRLLSRPVEREGGAKYEPSDEHLQYIHPDEAADVLGECITQVDGLSVIVYDPAQFMKHFYHWFGEIILGAWRVYSHILLDGEITVLPLPRRFILPFITNEEWRDKAGVDGPLMRAAFPDAAIEQAPYWNDLAKLGTTVVFERVLLVSRSSAHTHPFGSKWFKMIAGTMELPAPPDFWAPVRESVWQNILGPGGVSQAAARRPLVTYVSRQASGRRLVAEDHDALVEALSELEADGVCDFKLAAFERMSLREQVGLVARTTIMVGVHGNGLTHQLWMPSSPLSTTIEIFVPKGYVFDYELLARNMGHRHYAVWNDTFLTYEPGTYHEGVQYPNGFHGQMIPVHGPTIAEIIRRRLDEPPVTQVTL</sequence>
<dbReference type="Proteomes" id="UP001219525">
    <property type="component" value="Unassembled WGS sequence"/>
</dbReference>
<feature type="domain" description="Glycosyltransferase 61 catalytic" evidence="9">
    <location>
        <begin position="192"/>
        <end position="411"/>
    </location>
</feature>
<feature type="compositionally biased region" description="Polar residues" evidence="8">
    <location>
        <begin position="68"/>
        <end position="83"/>
    </location>
</feature>
<dbReference type="Pfam" id="PF04577">
    <property type="entry name" value="Glyco_transf_61"/>
    <property type="match status" value="1"/>
</dbReference>
<accession>A0AAD6URV2</accession>
<evidence type="ECO:0000259" key="9">
    <source>
        <dbReference type="Pfam" id="PF04577"/>
    </source>
</evidence>
<dbReference type="GO" id="GO:0005783">
    <property type="term" value="C:endoplasmic reticulum"/>
    <property type="evidence" value="ECO:0007669"/>
    <property type="project" value="TreeGrafter"/>
</dbReference>
<evidence type="ECO:0000256" key="8">
    <source>
        <dbReference type="SAM" id="MobiDB-lite"/>
    </source>
</evidence>
<keyword evidence="7" id="KW-0325">Glycoprotein</keyword>
<dbReference type="PANTHER" id="PTHR20961:SF38">
    <property type="entry name" value="PROTEIN O-LINKED-MANNOSE BETA-1,4-N-ACETYLGLUCOSAMINYLTRANSFERASE 2"/>
    <property type="match status" value="1"/>
</dbReference>
<dbReference type="InterPro" id="IPR049625">
    <property type="entry name" value="Glyco_transf_61_cat"/>
</dbReference>
<feature type="compositionally biased region" description="Pro residues" evidence="8">
    <location>
        <begin position="51"/>
        <end position="61"/>
    </location>
</feature>
<evidence type="ECO:0000256" key="2">
    <source>
        <dbReference type="ARBA" id="ARBA00022676"/>
    </source>
</evidence>
<gene>
    <name evidence="10" type="ORF">GGX14DRAFT_482707</name>
</gene>
<evidence type="ECO:0000313" key="10">
    <source>
        <dbReference type="EMBL" id="KAJ7190704.1"/>
    </source>
</evidence>
<comment type="caution">
    <text evidence="10">The sequence shown here is derived from an EMBL/GenBank/DDBJ whole genome shotgun (WGS) entry which is preliminary data.</text>
</comment>
<evidence type="ECO:0000256" key="5">
    <source>
        <dbReference type="ARBA" id="ARBA00022989"/>
    </source>
</evidence>
<dbReference type="AlphaFoldDB" id="A0AAD6URV2"/>
<keyword evidence="4" id="KW-0812">Transmembrane</keyword>
<keyword evidence="11" id="KW-1185">Reference proteome</keyword>